<dbReference type="InterPro" id="IPR001878">
    <property type="entry name" value="Znf_CCHC"/>
</dbReference>
<evidence type="ECO:0000259" key="3">
    <source>
        <dbReference type="PROSITE" id="PS50158"/>
    </source>
</evidence>
<organism evidence="4 5">
    <name type="scientific">Trifolium medium</name>
    <dbReference type="NCBI Taxonomy" id="97028"/>
    <lineage>
        <taxon>Eukaryota</taxon>
        <taxon>Viridiplantae</taxon>
        <taxon>Streptophyta</taxon>
        <taxon>Embryophyta</taxon>
        <taxon>Tracheophyta</taxon>
        <taxon>Spermatophyta</taxon>
        <taxon>Magnoliopsida</taxon>
        <taxon>eudicotyledons</taxon>
        <taxon>Gunneridae</taxon>
        <taxon>Pentapetalae</taxon>
        <taxon>rosids</taxon>
        <taxon>fabids</taxon>
        <taxon>Fabales</taxon>
        <taxon>Fabaceae</taxon>
        <taxon>Papilionoideae</taxon>
        <taxon>50 kb inversion clade</taxon>
        <taxon>NPAAA clade</taxon>
        <taxon>Hologalegina</taxon>
        <taxon>IRL clade</taxon>
        <taxon>Trifolieae</taxon>
        <taxon>Trifolium</taxon>
    </lineage>
</organism>
<accession>A0A392QM23</accession>
<dbReference type="Gene3D" id="4.10.60.10">
    <property type="entry name" value="Zinc finger, CCHC-type"/>
    <property type="match status" value="1"/>
</dbReference>
<dbReference type="EMBL" id="LXQA010147319">
    <property type="protein sequence ID" value="MCI25453.1"/>
    <property type="molecule type" value="Genomic_DNA"/>
</dbReference>
<dbReference type="GO" id="GO:0008270">
    <property type="term" value="F:zinc ion binding"/>
    <property type="evidence" value="ECO:0007669"/>
    <property type="project" value="UniProtKB-KW"/>
</dbReference>
<keyword evidence="1" id="KW-0862">Zinc</keyword>
<evidence type="ECO:0000256" key="2">
    <source>
        <dbReference type="SAM" id="MobiDB-lite"/>
    </source>
</evidence>
<feature type="domain" description="CCHC-type" evidence="3">
    <location>
        <begin position="109"/>
        <end position="123"/>
    </location>
</feature>
<name>A0A392QM23_9FABA</name>
<feature type="region of interest" description="Disordered" evidence="2">
    <location>
        <begin position="132"/>
        <end position="154"/>
    </location>
</feature>
<keyword evidence="1" id="KW-0863">Zinc-finger</keyword>
<dbReference type="Proteomes" id="UP000265520">
    <property type="component" value="Unassembled WGS sequence"/>
</dbReference>
<dbReference type="InterPro" id="IPR036875">
    <property type="entry name" value="Znf_CCHC_sf"/>
</dbReference>
<keyword evidence="5" id="KW-1185">Reference proteome</keyword>
<evidence type="ECO:0000313" key="4">
    <source>
        <dbReference type="EMBL" id="MCI25453.1"/>
    </source>
</evidence>
<dbReference type="GO" id="GO:0003676">
    <property type="term" value="F:nucleic acid binding"/>
    <property type="evidence" value="ECO:0007669"/>
    <property type="project" value="InterPro"/>
</dbReference>
<dbReference type="SMART" id="SM00343">
    <property type="entry name" value="ZnF_C2HC"/>
    <property type="match status" value="1"/>
</dbReference>
<sequence>MVTAITQAKDLNNMDFEKLIGSLGAHEVIFQEVKPTKKGKLVAFKSSQKSSNEDIENIEDLDEEDAKNELALLARKIQRMLKSKEFIRKKFPARKEVSKGDFDKSQVVCYGCNKPGHYKSECPLNKQKKFPQKKESMLATWDDSDHEEPEAEEEANMCLIAESNDDDSDMCLNTEGDN</sequence>
<comment type="caution">
    <text evidence="4">The sequence shown here is derived from an EMBL/GenBank/DDBJ whole genome shotgun (WGS) entry which is preliminary data.</text>
</comment>
<reference evidence="4 5" key="1">
    <citation type="journal article" date="2018" name="Front. Plant Sci.">
        <title>Red Clover (Trifolium pratense) and Zigzag Clover (T. medium) - A Picture of Genomic Similarities and Differences.</title>
        <authorList>
            <person name="Dluhosova J."/>
            <person name="Istvanek J."/>
            <person name="Nedelnik J."/>
            <person name="Repkova J."/>
        </authorList>
    </citation>
    <scope>NUCLEOTIDE SEQUENCE [LARGE SCALE GENOMIC DNA]</scope>
    <source>
        <strain evidence="5">cv. 10/8</strain>
        <tissue evidence="4">Leaf</tissue>
    </source>
</reference>
<proteinExistence type="predicted"/>
<keyword evidence="1" id="KW-0479">Metal-binding</keyword>
<feature type="compositionally biased region" description="Acidic residues" evidence="2">
    <location>
        <begin position="142"/>
        <end position="154"/>
    </location>
</feature>
<dbReference type="Pfam" id="PF00098">
    <property type="entry name" value="zf-CCHC"/>
    <property type="match status" value="1"/>
</dbReference>
<evidence type="ECO:0000313" key="5">
    <source>
        <dbReference type="Proteomes" id="UP000265520"/>
    </source>
</evidence>
<dbReference type="PROSITE" id="PS50158">
    <property type="entry name" value="ZF_CCHC"/>
    <property type="match status" value="1"/>
</dbReference>
<dbReference type="SUPFAM" id="SSF57756">
    <property type="entry name" value="Retrovirus zinc finger-like domains"/>
    <property type="match status" value="1"/>
</dbReference>
<evidence type="ECO:0000256" key="1">
    <source>
        <dbReference type="PROSITE-ProRule" id="PRU00047"/>
    </source>
</evidence>
<protein>
    <submittedName>
        <fullName evidence="4">Phytoalexin-deficient 4-2 protein</fullName>
    </submittedName>
</protein>
<dbReference type="AlphaFoldDB" id="A0A392QM23"/>
<feature type="non-terminal residue" evidence="4">
    <location>
        <position position="178"/>
    </location>
</feature>